<accession>A0A1M5BH05</accession>
<organism evidence="5 6">
    <name type="scientific">Loktanella atrilutea</name>
    <dbReference type="NCBI Taxonomy" id="366533"/>
    <lineage>
        <taxon>Bacteria</taxon>
        <taxon>Pseudomonadati</taxon>
        <taxon>Pseudomonadota</taxon>
        <taxon>Alphaproteobacteria</taxon>
        <taxon>Rhodobacterales</taxon>
        <taxon>Roseobacteraceae</taxon>
        <taxon>Loktanella</taxon>
    </lineage>
</organism>
<protein>
    <submittedName>
        <fullName evidence="5">Imelysin. Metallo peptidase. MEROPS family M75</fullName>
    </submittedName>
</protein>
<dbReference type="Pfam" id="PF09375">
    <property type="entry name" value="Peptidase_M75"/>
    <property type="match status" value="1"/>
</dbReference>
<dbReference type="AlphaFoldDB" id="A0A1M5BH05"/>
<dbReference type="Proteomes" id="UP000183987">
    <property type="component" value="Unassembled WGS sequence"/>
</dbReference>
<feature type="domain" description="Imelysin-like" evidence="4">
    <location>
        <begin position="36"/>
        <end position="390"/>
    </location>
</feature>
<evidence type="ECO:0000256" key="2">
    <source>
        <dbReference type="ARBA" id="ARBA00022729"/>
    </source>
</evidence>
<dbReference type="InterPro" id="IPR018976">
    <property type="entry name" value="Imelysin-like"/>
</dbReference>
<keyword evidence="6" id="KW-1185">Reference proteome</keyword>
<comment type="subcellular location">
    <subcellularLocation>
        <location evidence="1">Cell envelope</location>
    </subcellularLocation>
</comment>
<dbReference type="STRING" id="366533.SAMN05444339_10611"/>
<evidence type="ECO:0000256" key="3">
    <source>
        <dbReference type="SAM" id="SignalP"/>
    </source>
</evidence>
<evidence type="ECO:0000256" key="1">
    <source>
        <dbReference type="ARBA" id="ARBA00004196"/>
    </source>
</evidence>
<reference evidence="6" key="1">
    <citation type="submission" date="2016-11" db="EMBL/GenBank/DDBJ databases">
        <authorList>
            <person name="Varghese N."/>
            <person name="Submissions S."/>
        </authorList>
    </citation>
    <scope>NUCLEOTIDE SEQUENCE [LARGE SCALE GENOMIC DNA]</scope>
    <source>
        <strain evidence="6">DSM 29326</strain>
    </source>
</reference>
<dbReference type="Gene3D" id="1.20.1420.20">
    <property type="entry name" value="M75 peptidase, HXXE motif"/>
    <property type="match status" value="1"/>
</dbReference>
<dbReference type="GO" id="GO:0030313">
    <property type="term" value="C:cell envelope"/>
    <property type="evidence" value="ECO:0007669"/>
    <property type="project" value="UniProtKB-SubCell"/>
</dbReference>
<evidence type="ECO:0000313" key="5">
    <source>
        <dbReference type="EMBL" id="SHF41749.1"/>
    </source>
</evidence>
<dbReference type="EMBL" id="FQUE01000006">
    <property type="protein sequence ID" value="SHF41749.1"/>
    <property type="molecule type" value="Genomic_DNA"/>
</dbReference>
<sequence>MTRTCIMMMTVAGLATQVQAETSQAQVVETYADIAEAGYRDSLTTAEALRDAIAALTEAPSESTLTAARAAWRAARDPYMQTEVFRFGNPIVDDWEGRVNAWPLDEGLIDSVADGYFGAGENEFAQLNVIATPTFTLSGQEVDATEITPALLSDVLQEADGSEANVATGYHAIEFLLWGQDLISDAPEAGQRPWTDYAQGDACTGGNCDRRAAYLTVAADLLVDDLSFMVDQWADDGAARAAVTTDPQAGIAAMLTGIGNLSYGEMAGQRVKLGLILHDPEEEHDCFSDNTPSSHYHDVLGMQNVWLGSYTGPDGDVTTGPALRDVVAEADPELAETLTAQLADTVAAANALRDAQAEGMHYDMLLQVGNPEGEALITPLIDALVDQSRSIERVSRALNVNGVVVEGDDTLEASGEVFK</sequence>
<dbReference type="OrthoDB" id="9764688at2"/>
<gene>
    <name evidence="5" type="ORF">SAMN05444339_10611</name>
</gene>
<dbReference type="InterPro" id="IPR038352">
    <property type="entry name" value="Imelysin_sf"/>
</dbReference>
<feature type="chain" id="PRO_5009909025" evidence="3">
    <location>
        <begin position="21"/>
        <end position="419"/>
    </location>
</feature>
<dbReference type="CDD" id="cd14657">
    <property type="entry name" value="Imelysin_IrpA-like"/>
    <property type="match status" value="1"/>
</dbReference>
<evidence type="ECO:0000313" key="6">
    <source>
        <dbReference type="Proteomes" id="UP000183987"/>
    </source>
</evidence>
<feature type="signal peptide" evidence="3">
    <location>
        <begin position="1"/>
        <end position="20"/>
    </location>
</feature>
<name>A0A1M5BH05_LOKAT</name>
<keyword evidence="2 3" id="KW-0732">Signal</keyword>
<proteinExistence type="predicted"/>
<evidence type="ECO:0000259" key="4">
    <source>
        <dbReference type="Pfam" id="PF09375"/>
    </source>
</evidence>